<dbReference type="Pfam" id="PF00583">
    <property type="entry name" value="Acetyltransf_1"/>
    <property type="match status" value="1"/>
</dbReference>
<dbReference type="PANTHER" id="PTHR43877">
    <property type="entry name" value="AMINOALKYLPHOSPHONATE N-ACETYLTRANSFERASE-RELATED-RELATED"/>
    <property type="match status" value="1"/>
</dbReference>
<proteinExistence type="predicted"/>
<dbReference type="InterPro" id="IPR016181">
    <property type="entry name" value="Acyl_CoA_acyltransferase"/>
</dbReference>
<keyword evidence="5" id="KW-1185">Reference proteome</keyword>
<feature type="domain" description="N-acetyltransferase" evidence="3">
    <location>
        <begin position="65"/>
        <end position="230"/>
    </location>
</feature>
<evidence type="ECO:0000313" key="4">
    <source>
        <dbReference type="EMBL" id="RLP76803.1"/>
    </source>
</evidence>
<dbReference type="GO" id="GO:0016747">
    <property type="term" value="F:acyltransferase activity, transferring groups other than amino-acyl groups"/>
    <property type="evidence" value="ECO:0007669"/>
    <property type="project" value="InterPro"/>
</dbReference>
<sequence>MGRSRSNPSATISIGLSVISATSPSNKTIPHGIYPLEGSTATRSIAEDLVIVRPIEFTGLMDPALSVRPFRASDAAPLTDLLHAAYAELGAMGLNYTAVDQDVETTRARALGGQCWVIERAGQIVASLTMSLPPSDGLRELTAEARVGDRAWLNQVAVSPALRGRGLAADLWHRGRRWAAARQATSIGVDTAIPAVHLVRLYESWGFETVDTIHWPGKTYDSVVMARPLGPSDA</sequence>
<dbReference type="CDD" id="cd04301">
    <property type="entry name" value="NAT_SF"/>
    <property type="match status" value="1"/>
</dbReference>
<dbReference type="Proteomes" id="UP000272503">
    <property type="component" value="Unassembled WGS sequence"/>
</dbReference>
<evidence type="ECO:0000313" key="5">
    <source>
        <dbReference type="Proteomes" id="UP000272503"/>
    </source>
</evidence>
<reference evidence="4 5" key="1">
    <citation type="submission" date="2018-10" db="EMBL/GenBank/DDBJ databases">
        <authorList>
            <person name="Li J."/>
        </authorList>
    </citation>
    <scope>NUCLEOTIDE SEQUENCE [LARGE SCALE GENOMIC DNA]</scope>
    <source>
        <strain evidence="4 5">IF 016277</strain>
    </source>
</reference>
<dbReference type="SUPFAM" id="SSF55729">
    <property type="entry name" value="Acyl-CoA N-acyltransferases (Nat)"/>
    <property type="match status" value="1"/>
</dbReference>
<evidence type="ECO:0000256" key="1">
    <source>
        <dbReference type="ARBA" id="ARBA00022679"/>
    </source>
</evidence>
<dbReference type="InterPro" id="IPR000182">
    <property type="entry name" value="GNAT_dom"/>
</dbReference>
<protein>
    <submittedName>
        <fullName evidence="4">GNAT family N-acetyltransferase</fullName>
    </submittedName>
</protein>
<organism evidence="4 5">
    <name type="scientific">Mycetocola tolaasinivorans</name>
    <dbReference type="NCBI Taxonomy" id="76635"/>
    <lineage>
        <taxon>Bacteria</taxon>
        <taxon>Bacillati</taxon>
        <taxon>Actinomycetota</taxon>
        <taxon>Actinomycetes</taxon>
        <taxon>Micrococcales</taxon>
        <taxon>Microbacteriaceae</taxon>
        <taxon>Mycetocola</taxon>
    </lineage>
</organism>
<dbReference type="InterPro" id="IPR050832">
    <property type="entry name" value="Bact_Acetyltransf"/>
</dbReference>
<dbReference type="Gene3D" id="3.40.630.30">
    <property type="match status" value="1"/>
</dbReference>
<dbReference type="EMBL" id="RCUX01000003">
    <property type="protein sequence ID" value="RLP76803.1"/>
    <property type="molecule type" value="Genomic_DNA"/>
</dbReference>
<accession>A0A3L7A8X2</accession>
<gene>
    <name evidence="4" type="ORF">D9V32_03960</name>
</gene>
<dbReference type="AlphaFoldDB" id="A0A3L7A8X2"/>
<keyword evidence="2" id="KW-0012">Acyltransferase</keyword>
<name>A0A3L7A8X2_9MICO</name>
<comment type="caution">
    <text evidence="4">The sequence shown here is derived from an EMBL/GenBank/DDBJ whole genome shotgun (WGS) entry which is preliminary data.</text>
</comment>
<dbReference type="OrthoDB" id="273614at2"/>
<evidence type="ECO:0000259" key="3">
    <source>
        <dbReference type="PROSITE" id="PS51186"/>
    </source>
</evidence>
<dbReference type="PROSITE" id="PS51186">
    <property type="entry name" value="GNAT"/>
    <property type="match status" value="1"/>
</dbReference>
<evidence type="ECO:0000256" key="2">
    <source>
        <dbReference type="ARBA" id="ARBA00023315"/>
    </source>
</evidence>
<keyword evidence="1 4" id="KW-0808">Transferase</keyword>
<dbReference type="PANTHER" id="PTHR43877:SF2">
    <property type="entry name" value="AMINOALKYLPHOSPHONATE N-ACETYLTRANSFERASE-RELATED"/>
    <property type="match status" value="1"/>
</dbReference>